<gene>
    <name evidence="1" type="ORF">MFUM_0898</name>
</gene>
<dbReference type="EMBL" id="OX458932">
    <property type="protein sequence ID" value="CAI9085274.1"/>
    <property type="molecule type" value="Genomic_DNA"/>
</dbReference>
<dbReference type="RefSeq" id="WP_009061378.1">
    <property type="nucleotide sequence ID" value="NZ_JAHXRZ010000002.1"/>
</dbReference>
<dbReference type="Proteomes" id="UP001161497">
    <property type="component" value="Chromosome"/>
</dbReference>
<evidence type="ECO:0000313" key="1">
    <source>
        <dbReference type="EMBL" id="CAI9085274.1"/>
    </source>
</evidence>
<keyword evidence="2" id="KW-1185">Reference proteome</keyword>
<name>A0ABN8XFM4_9BACT</name>
<protein>
    <submittedName>
        <fullName evidence="1">Uncharacterized protein</fullName>
    </submittedName>
</protein>
<sequence>MLLLHIDFLRDKNTDWIFLLLMNEELGGLRVGQCEKGLGPVLIRVQNSATQ</sequence>
<organism evidence="1 2">
    <name type="scientific">Candidatus Methylacidiphilum fumarolicum</name>
    <dbReference type="NCBI Taxonomy" id="591154"/>
    <lineage>
        <taxon>Bacteria</taxon>
        <taxon>Pseudomonadati</taxon>
        <taxon>Verrucomicrobiota</taxon>
        <taxon>Methylacidiphilae</taxon>
        <taxon>Methylacidiphilales</taxon>
        <taxon>Methylacidiphilaceae</taxon>
        <taxon>Methylacidiphilum (ex Ratnadevi et al. 2023)</taxon>
    </lineage>
</organism>
<proteinExistence type="predicted"/>
<reference evidence="1" key="1">
    <citation type="submission" date="2023-03" db="EMBL/GenBank/DDBJ databases">
        <authorList>
            <person name="Cremers G."/>
            <person name="Picone N."/>
        </authorList>
    </citation>
    <scope>NUCLEOTIDE SEQUENCE</scope>
    <source>
        <strain evidence="1">Sample_alias</strain>
    </source>
</reference>
<evidence type="ECO:0000313" key="2">
    <source>
        <dbReference type="Proteomes" id="UP001161497"/>
    </source>
</evidence>
<accession>A0ABN8XFM4</accession>